<dbReference type="AlphaFoldDB" id="A0A917BNX0"/>
<dbReference type="FunFam" id="2.170.130.10:FF:000001">
    <property type="entry name" value="Catecholate siderophore TonB-dependent receptor"/>
    <property type="match status" value="1"/>
</dbReference>
<dbReference type="EMBL" id="BMCT01000001">
    <property type="protein sequence ID" value="GGF53474.1"/>
    <property type="molecule type" value="Genomic_DNA"/>
</dbReference>
<dbReference type="Pfam" id="PF07660">
    <property type="entry name" value="STN"/>
    <property type="match status" value="1"/>
</dbReference>
<keyword evidence="11 14" id="KW-0472">Membrane</keyword>
<dbReference type="InterPro" id="IPR000531">
    <property type="entry name" value="Beta-barrel_TonB"/>
</dbReference>
<dbReference type="InterPro" id="IPR011662">
    <property type="entry name" value="Secretin/TonB_short_N"/>
</dbReference>
<dbReference type="PANTHER" id="PTHR32552:SF68">
    <property type="entry name" value="FERRICHROME OUTER MEMBRANE TRANSPORTER_PHAGE RECEPTOR"/>
    <property type="match status" value="1"/>
</dbReference>
<evidence type="ECO:0000256" key="5">
    <source>
        <dbReference type="ARBA" id="ARBA00022496"/>
    </source>
</evidence>
<dbReference type="SMART" id="SM00965">
    <property type="entry name" value="STN"/>
    <property type="match status" value="1"/>
</dbReference>
<dbReference type="FunFam" id="2.40.170.20:FF:000005">
    <property type="entry name" value="TonB-dependent siderophore receptor"/>
    <property type="match status" value="1"/>
</dbReference>
<dbReference type="InterPro" id="IPR037066">
    <property type="entry name" value="Plug_dom_sf"/>
</dbReference>
<evidence type="ECO:0000256" key="16">
    <source>
        <dbReference type="SAM" id="SignalP"/>
    </source>
</evidence>
<evidence type="ECO:0000256" key="7">
    <source>
        <dbReference type="ARBA" id="ARBA00022729"/>
    </source>
</evidence>
<evidence type="ECO:0000313" key="18">
    <source>
        <dbReference type="EMBL" id="GGF53474.1"/>
    </source>
</evidence>
<keyword evidence="8" id="KW-0408">Iron</keyword>
<dbReference type="GO" id="GO:0015891">
    <property type="term" value="P:siderophore transport"/>
    <property type="evidence" value="ECO:0007669"/>
    <property type="project" value="InterPro"/>
</dbReference>
<evidence type="ECO:0000256" key="3">
    <source>
        <dbReference type="ARBA" id="ARBA00022448"/>
    </source>
</evidence>
<keyword evidence="10 15" id="KW-0798">TonB box</keyword>
<evidence type="ECO:0000256" key="10">
    <source>
        <dbReference type="ARBA" id="ARBA00023077"/>
    </source>
</evidence>
<keyword evidence="6 14" id="KW-0812">Transmembrane</keyword>
<evidence type="ECO:0000256" key="11">
    <source>
        <dbReference type="ARBA" id="ARBA00023136"/>
    </source>
</evidence>
<organism evidence="18 19">
    <name type="scientific">Azorhizobium oxalatiphilum</name>
    <dbReference type="NCBI Taxonomy" id="980631"/>
    <lineage>
        <taxon>Bacteria</taxon>
        <taxon>Pseudomonadati</taxon>
        <taxon>Pseudomonadota</taxon>
        <taxon>Alphaproteobacteria</taxon>
        <taxon>Hyphomicrobiales</taxon>
        <taxon>Xanthobacteraceae</taxon>
        <taxon>Azorhizobium</taxon>
    </lineage>
</organism>
<keyword evidence="13 14" id="KW-0998">Cell outer membrane</keyword>
<keyword evidence="4 14" id="KW-1134">Transmembrane beta strand</keyword>
<dbReference type="GO" id="GO:0038023">
    <property type="term" value="F:signaling receptor activity"/>
    <property type="evidence" value="ECO:0007669"/>
    <property type="project" value="InterPro"/>
</dbReference>
<evidence type="ECO:0000256" key="9">
    <source>
        <dbReference type="ARBA" id="ARBA00023065"/>
    </source>
</evidence>
<feature type="chain" id="PRO_5037479072" evidence="16">
    <location>
        <begin position="43"/>
        <end position="819"/>
    </location>
</feature>
<dbReference type="InterPro" id="IPR012910">
    <property type="entry name" value="Plug_dom"/>
</dbReference>
<evidence type="ECO:0000256" key="2">
    <source>
        <dbReference type="ARBA" id="ARBA00009810"/>
    </source>
</evidence>
<dbReference type="Gene3D" id="2.40.170.20">
    <property type="entry name" value="TonB-dependent receptor, beta-barrel domain"/>
    <property type="match status" value="1"/>
</dbReference>
<keyword evidence="9" id="KW-0406">Ion transport</keyword>
<evidence type="ECO:0000256" key="15">
    <source>
        <dbReference type="RuleBase" id="RU003357"/>
    </source>
</evidence>
<keyword evidence="5" id="KW-0410">Iron transport</keyword>
<feature type="domain" description="Secretin/TonB short N-terminal" evidence="17">
    <location>
        <begin position="74"/>
        <end position="124"/>
    </location>
</feature>
<dbReference type="SUPFAM" id="SSF56935">
    <property type="entry name" value="Porins"/>
    <property type="match status" value="1"/>
</dbReference>
<evidence type="ECO:0000256" key="4">
    <source>
        <dbReference type="ARBA" id="ARBA00022452"/>
    </source>
</evidence>
<comment type="similarity">
    <text evidence="2 14 15">Belongs to the TonB-dependent receptor family.</text>
</comment>
<dbReference type="GO" id="GO:0015344">
    <property type="term" value="F:siderophore uptake transmembrane transporter activity"/>
    <property type="evidence" value="ECO:0007669"/>
    <property type="project" value="TreeGrafter"/>
</dbReference>
<dbReference type="PROSITE" id="PS52016">
    <property type="entry name" value="TONB_DEPENDENT_REC_3"/>
    <property type="match status" value="1"/>
</dbReference>
<protein>
    <submittedName>
        <fullName evidence="18">TonB-dependent receptor</fullName>
    </submittedName>
</protein>
<accession>A0A917BNX0</accession>
<keyword evidence="7 16" id="KW-0732">Signal</keyword>
<evidence type="ECO:0000256" key="1">
    <source>
        <dbReference type="ARBA" id="ARBA00004571"/>
    </source>
</evidence>
<name>A0A917BNX0_9HYPH</name>
<dbReference type="Proteomes" id="UP000606044">
    <property type="component" value="Unassembled WGS sequence"/>
</dbReference>
<evidence type="ECO:0000256" key="14">
    <source>
        <dbReference type="PROSITE-ProRule" id="PRU01360"/>
    </source>
</evidence>
<sequence>MTRAAAGTAFGSNGTRSKARMRALLVSTVLAAAPFAVLPQMAAAQVARPSEIAFNLPAQPLSQALLQFSRVAGVELFLNADLVRGKSSPAVVGSMSREQAMARLLAGSGLTYRFTNNSVSIQAPARGGAVDSGGGILLDTVDVQGAQQTALGPVDGYVALVSMAGTKTDTPLVDVPQSISVVTADQIQDQGAQNLVQALRYTPGVFVEPNGESAHYDDMRIRGFDPLKYLDGMPLPLLQFYGSPRIEVYGLERVEVIKGPASALYGESSPGGLINMISKRPTAETIREIELQTGSFDRIQGAFDVGGAVNDSKTLLVRLTGLARDAGTQVNDTKDERLFLAPSFTLKASEDTTLTVLAQYGRDEGTYPQAFLPAQGTLFPNPYGRLPRSTYLGDPAFDNYSREQWMVGYEFNHRFNDVWSFEQKARYAHVTADVSATRSEGVQSNLFMVDRSAFIMGADAGTFTMTNLARAEFATGALRHEMLFGLDYLRTSGDFNMKVALAPAVNMYAPPVSVPIGPFFNRTDNSQTQTAWGVYVQDQISFDRFILTVSGRQDWASMDTTDWLAETSSSQNDSDFTYRAGLTYKFDNGIAPYISYATSFQPVMGFDADGNGLKPTTGDQIEAGVKYQPPGMDALFTAAVFQIHQDNVVTTDPVTFISSQIGKVEVKGLELEAKGKLNANWEFTAGYSYVDSETTESSNPYEVGRPAPYTPENQGSVWIKYNFTQPQLAGLSVAGGVRYVGSTYSEISSVDPIKVPGYSLVDAAVYYDFGALSTQLQGAKFALNVSNLFDKYYLTYCYGAPYCALGSGRTVLATLSYKW</sequence>
<dbReference type="InterPro" id="IPR039426">
    <property type="entry name" value="TonB-dep_rcpt-like"/>
</dbReference>
<dbReference type="InterPro" id="IPR010105">
    <property type="entry name" value="TonB_sidphr_rcpt"/>
</dbReference>
<comment type="subcellular location">
    <subcellularLocation>
        <location evidence="1 14">Cell outer membrane</location>
        <topology evidence="1 14">Multi-pass membrane protein</topology>
    </subcellularLocation>
</comment>
<evidence type="ECO:0000313" key="19">
    <source>
        <dbReference type="Proteomes" id="UP000606044"/>
    </source>
</evidence>
<feature type="signal peptide" evidence="16">
    <location>
        <begin position="1"/>
        <end position="42"/>
    </location>
</feature>
<keyword evidence="12 18" id="KW-0675">Receptor</keyword>
<reference evidence="18" key="2">
    <citation type="submission" date="2020-09" db="EMBL/GenBank/DDBJ databases">
        <authorList>
            <person name="Sun Q."/>
            <person name="Sedlacek I."/>
        </authorList>
    </citation>
    <scope>NUCLEOTIDE SEQUENCE</scope>
    <source>
        <strain evidence="18">CCM 7897</strain>
    </source>
</reference>
<dbReference type="Pfam" id="PF00593">
    <property type="entry name" value="TonB_dep_Rec_b-barrel"/>
    <property type="match status" value="1"/>
</dbReference>
<gene>
    <name evidence="18" type="ORF">GCM10007301_11140</name>
</gene>
<reference evidence="18" key="1">
    <citation type="journal article" date="2014" name="Int. J. Syst. Evol. Microbiol.">
        <title>Complete genome sequence of Corynebacterium casei LMG S-19264T (=DSM 44701T), isolated from a smear-ripened cheese.</title>
        <authorList>
            <consortium name="US DOE Joint Genome Institute (JGI-PGF)"/>
            <person name="Walter F."/>
            <person name="Albersmeier A."/>
            <person name="Kalinowski J."/>
            <person name="Ruckert C."/>
        </authorList>
    </citation>
    <scope>NUCLEOTIDE SEQUENCE</scope>
    <source>
        <strain evidence="18">CCM 7897</strain>
    </source>
</reference>
<dbReference type="PANTHER" id="PTHR32552">
    <property type="entry name" value="FERRICHROME IRON RECEPTOR-RELATED"/>
    <property type="match status" value="1"/>
</dbReference>
<evidence type="ECO:0000256" key="6">
    <source>
        <dbReference type="ARBA" id="ARBA00022692"/>
    </source>
</evidence>
<dbReference type="CDD" id="cd01347">
    <property type="entry name" value="ligand_gated_channel"/>
    <property type="match status" value="1"/>
</dbReference>
<evidence type="ECO:0000256" key="13">
    <source>
        <dbReference type="ARBA" id="ARBA00023237"/>
    </source>
</evidence>
<evidence type="ECO:0000256" key="8">
    <source>
        <dbReference type="ARBA" id="ARBA00023004"/>
    </source>
</evidence>
<proteinExistence type="inferred from homology"/>
<evidence type="ECO:0000256" key="12">
    <source>
        <dbReference type="ARBA" id="ARBA00023170"/>
    </source>
</evidence>
<comment type="caution">
    <text evidence="18">The sequence shown here is derived from an EMBL/GenBank/DDBJ whole genome shotgun (WGS) entry which is preliminary data.</text>
</comment>
<dbReference type="Pfam" id="PF07715">
    <property type="entry name" value="Plug"/>
    <property type="match status" value="1"/>
</dbReference>
<dbReference type="GO" id="GO:0009279">
    <property type="term" value="C:cell outer membrane"/>
    <property type="evidence" value="ECO:0007669"/>
    <property type="project" value="UniProtKB-SubCell"/>
</dbReference>
<dbReference type="InterPro" id="IPR036942">
    <property type="entry name" value="Beta-barrel_TonB_sf"/>
</dbReference>
<dbReference type="NCBIfam" id="TIGR01783">
    <property type="entry name" value="TonB-siderophor"/>
    <property type="match status" value="1"/>
</dbReference>
<dbReference type="Gene3D" id="3.55.50.30">
    <property type="match status" value="1"/>
</dbReference>
<keyword evidence="19" id="KW-1185">Reference proteome</keyword>
<dbReference type="Gene3D" id="2.170.130.10">
    <property type="entry name" value="TonB-dependent receptor, plug domain"/>
    <property type="match status" value="1"/>
</dbReference>
<keyword evidence="3 14" id="KW-0813">Transport</keyword>
<evidence type="ECO:0000259" key="17">
    <source>
        <dbReference type="SMART" id="SM00965"/>
    </source>
</evidence>